<dbReference type="HAMAP" id="MF_00909">
    <property type="entry name" value="FtsZ"/>
    <property type="match status" value="1"/>
</dbReference>
<comment type="subcellular location">
    <subcellularLocation>
        <location evidence="8">Cytoplasm</location>
    </subcellularLocation>
    <text evidence="8">Assembles at midcell at the inner surface of the cytoplasmic membrane.</text>
</comment>
<feature type="binding site" evidence="8">
    <location>
        <position position="154"/>
    </location>
    <ligand>
        <name>GTP</name>
        <dbReference type="ChEBI" id="CHEBI:37565"/>
    </ligand>
</feature>
<reference evidence="13" key="2">
    <citation type="submission" date="2004-08" db="EMBL/GenBank/DDBJ databases">
        <authorList>
            <person name="Putnam N."/>
            <person name="Detter J.C."/>
            <person name="Richardson P.M."/>
            <person name="Rokhsar D."/>
        </authorList>
    </citation>
    <scope>NUCLEOTIDE SEQUENCE</scope>
</reference>
<dbReference type="GO" id="GO:0043093">
    <property type="term" value="P:FtsZ-dependent cytokinesis"/>
    <property type="evidence" value="ECO:0007669"/>
    <property type="project" value="UniProtKB-UniRule"/>
</dbReference>
<dbReference type="PRINTS" id="PR00423">
    <property type="entry name" value="CELLDVISFTSZ"/>
</dbReference>
<evidence type="ECO:0000256" key="4">
    <source>
        <dbReference type="ARBA" id="ARBA00022741"/>
    </source>
</evidence>
<dbReference type="GO" id="GO:0005737">
    <property type="term" value="C:cytoplasm"/>
    <property type="evidence" value="ECO:0007669"/>
    <property type="project" value="UniProtKB-SubCell"/>
</dbReference>
<evidence type="ECO:0000259" key="12">
    <source>
        <dbReference type="SMART" id="SM00865"/>
    </source>
</evidence>
<dbReference type="CDD" id="cd02201">
    <property type="entry name" value="FtsZ_type1"/>
    <property type="match status" value="1"/>
</dbReference>
<organism evidence="13">
    <name type="scientific">Uncultured archaeon GZfos26G2</name>
    <dbReference type="NCBI Taxonomy" id="3386331"/>
    <lineage>
        <taxon>Archaea</taxon>
        <taxon>Methanobacteriati</taxon>
        <taxon>Methanobacteriota</taxon>
        <taxon>Stenosarchaea group</taxon>
        <taxon>Methanomicrobia</taxon>
        <taxon>Candidatus Methanophagales</taxon>
        <taxon>Candidatus Methanophagaceae</taxon>
        <taxon>Candidatus Methanophaga</taxon>
    </lineage>
</organism>
<dbReference type="NCBIfam" id="TIGR00065">
    <property type="entry name" value="ftsZ"/>
    <property type="match status" value="1"/>
</dbReference>
<evidence type="ECO:0000256" key="2">
    <source>
        <dbReference type="ARBA" id="ARBA00022490"/>
    </source>
</evidence>
<keyword evidence="7 8" id="KW-0131">Cell cycle</keyword>
<evidence type="ECO:0000256" key="10">
    <source>
        <dbReference type="RuleBase" id="RU003360"/>
    </source>
</evidence>
<dbReference type="SMART" id="SM00864">
    <property type="entry name" value="Tubulin"/>
    <property type="match status" value="1"/>
</dbReference>
<dbReference type="InterPro" id="IPR008280">
    <property type="entry name" value="Tub_FtsZ_C"/>
</dbReference>
<dbReference type="Pfam" id="PF12327">
    <property type="entry name" value="FtsZ_C"/>
    <property type="match status" value="1"/>
</dbReference>
<evidence type="ECO:0000313" key="13">
    <source>
        <dbReference type="EMBL" id="AAU83043.1"/>
    </source>
</evidence>
<dbReference type="InterPro" id="IPR020805">
    <property type="entry name" value="Cell_div_FtsZ_CS"/>
</dbReference>
<dbReference type="PROSITE" id="PS01135">
    <property type="entry name" value="FTSZ_2"/>
    <property type="match status" value="1"/>
</dbReference>
<dbReference type="InterPro" id="IPR003008">
    <property type="entry name" value="Tubulin_FtsZ_GTPase"/>
</dbReference>
<keyword evidence="4 8" id="KW-0547">Nucleotide-binding</keyword>
<evidence type="ECO:0000256" key="5">
    <source>
        <dbReference type="ARBA" id="ARBA00023134"/>
    </source>
</evidence>
<dbReference type="PANTHER" id="PTHR30314:SF9">
    <property type="entry name" value="CELL DIVISION PROTEIN FTSZ 2"/>
    <property type="match status" value="1"/>
</dbReference>
<accession>Q64C34</accession>
<evidence type="ECO:0000256" key="1">
    <source>
        <dbReference type="ARBA" id="ARBA00009690"/>
    </source>
</evidence>
<dbReference type="InterPro" id="IPR018316">
    <property type="entry name" value="Tubulin/FtsZ_2-layer-sand-dom"/>
</dbReference>
<dbReference type="InterPro" id="IPR045061">
    <property type="entry name" value="FtsZ/CetZ"/>
</dbReference>
<evidence type="ECO:0000259" key="11">
    <source>
        <dbReference type="SMART" id="SM00864"/>
    </source>
</evidence>
<comment type="subunit">
    <text evidence="8">Homodimer. Polymerizes to form a dynamic ring structure in a strictly GTP-dependent manner. Interacts directly with several other division proteins.</text>
</comment>
<evidence type="ECO:0000256" key="8">
    <source>
        <dbReference type="HAMAP-Rule" id="MF_00909"/>
    </source>
</evidence>
<evidence type="ECO:0000256" key="7">
    <source>
        <dbReference type="ARBA" id="ARBA00023306"/>
    </source>
</evidence>
<keyword evidence="2 8" id="KW-0963">Cytoplasm</keyword>
<dbReference type="Pfam" id="PF00091">
    <property type="entry name" value="Tubulin"/>
    <property type="match status" value="1"/>
</dbReference>
<feature type="binding site" evidence="8">
    <location>
        <position position="200"/>
    </location>
    <ligand>
        <name>GTP</name>
        <dbReference type="ChEBI" id="CHEBI:37565"/>
    </ligand>
</feature>
<evidence type="ECO:0000256" key="6">
    <source>
        <dbReference type="ARBA" id="ARBA00023210"/>
    </source>
</evidence>
<dbReference type="AlphaFoldDB" id="Q64C34"/>
<keyword evidence="3 8" id="KW-0132">Cell division</keyword>
<dbReference type="SUPFAM" id="SSF52490">
    <property type="entry name" value="Tubulin nucleotide-binding domain-like"/>
    <property type="match status" value="1"/>
</dbReference>
<dbReference type="PANTHER" id="PTHR30314">
    <property type="entry name" value="CELL DIVISION PROTEIN FTSZ-RELATED"/>
    <property type="match status" value="1"/>
</dbReference>
<keyword evidence="6 8" id="KW-0717">Septation</keyword>
<feature type="binding site" evidence="8">
    <location>
        <begin position="123"/>
        <end position="125"/>
    </location>
    <ligand>
        <name>GTP</name>
        <dbReference type="ChEBI" id="CHEBI:37565"/>
    </ligand>
</feature>
<keyword evidence="5 8" id="KW-0342">GTP-binding</keyword>
<feature type="binding site" evidence="8">
    <location>
        <position position="157"/>
    </location>
    <ligand>
        <name>GTP</name>
        <dbReference type="ChEBI" id="CHEBI:37565"/>
    </ligand>
</feature>
<evidence type="ECO:0000256" key="3">
    <source>
        <dbReference type="ARBA" id="ARBA00022618"/>
    </source>
</evidence>
<proteinExistence type="inferred from homology"/>
<dbReference type="EMBL" id="AY714840">
    <property type="protein sequence ID" value="AAU83043.1"/>
    <property type="molecule type" value="Genomic_DNA"/>
</dbReference>
<dbReference type="InterPro" id="IPR024757">
    <property type="entry name" value="FtsZ_C"/>
</dbReference>
<dbReference type="SMART" id="SM00865">
    <property type="entry name" value="Tubulin_C"/>
    <property type="match status" value="1"/>
</dbReference>
<dbReference type="InterPro" id="IPR036525">
    <property type="entry name" value="Tubulin/FtsZ_GTPase_sf"/>
</dbReference>
<dbReference type="InterPro" id="IPR000158">
    <property type="entry name" value="Cell_div_FtsZ"/>
</dbReference>
<feature type="domain" description="Tubulin/FtsZ 2-layer sandwich" evidence="12">
    <location>
        <begin position="220"/>
        <end position="338"/>
    </location>
</feature>
<feature type="domain" description="Tubulin/FtsZ GTPase" evidence="11">
    <location>
        <begin position="27"/>
        <end position="218"/>
    </location>
</feature>
<sequence length="366" mass="38964">MMDKVLGYCSEGLSMGEEMEEWFGVPRLAIVGVGGAGNNSMGRLEDLGGLGGVDRIAINTDKLHLDSIECQRKILIGKSLTHGLGSGGAPDVGRKAAELDREVLGELFEGKNFVFLTAGMGGGTGTGAAPVIAEVAKEAGAIVVAMVSFPFEVERRRRDKAAEGIKKLRESTDTVIVLENDKLIKYAGNLPVNEAFKTMDTLIADTIQGIAETITQPSLINLDFADLKSVMEAGGVAVMLVGETSKAENKSESVVEDAFSHPLLDADYKGAKGALIHVTGGSDLTMKETNDIVELLTYELDQDANVIWGARINEGCNGTAKVSAIMTGVEPKWTFGGDYAKRENVINQKERPVHKGAISDIIPVIR</sequence>
<protein>
    <recommendedName>
        <fullName evidence="8 9">Cell division protein FtsZ</fullName>
    </recommendedName>
</protein>
<comment type="function">
    <text evidence="8">Essential cell division protein that forms a contractile ring structure (Z ring) at the future cell division site. The regulation of the ring assembly controls the timing and the location of cell division. One of the functions of the FtsZ ring is to recruit other cell division proteins to the septum to produce a new cell wall between the dividing cells. Binds GTP and shows GTPase activity.</text>
</comment>
<feature type="binding site" evidence="8">
    <location>
        <begin position="35"/>
        <end position="39"/>
    </location>
    <ligand>
        <name>GTP</name>
        <dbReference type="ChEBI" id="CHEBI:37565"/>
    </ligand>
</feature>
<dbReference type="GO" id="GO:0051258">
    <property type="term" value="P:protein polymerization"/>
    <property type="evidence" value="ECO:0007669"/>
    <property type="project" value="UniProtKB-UniRule"/>
</dbReference>
<dbReference type="SUPFAM" id="SSF55307">
    <property type="entry name" value="Tubulin C-terminal domain-like"/>
    <property type="match status" value="1"/>
</dbReference>
<dbReference type="GO" id="GO:0032153">
    <property type="term" value="C:cell division site"/>
    <property type="evidence" value="ECO:0007669"/>
    <property type="project" value="UniProtKB-UniRule"/>
</dbReference>
<dbReference type="GO" id="GO:0003924">
    <property type="term" value="F:GTPase activity"/>
    <property type="evidence" value="ECO:0007669"/>
    <property type="project" value="UniProtKB-UniRule"/>
</dbReference>
<evidence type="ECO:0000256" key="9">
    <source>
        <dbReference type="NCBIfam" id="TIGR00065"/>
    </source>
</evidence>
<dbReference type="Gene3D" id="3.40.50.1440">
    <property type="entry name" value="Tubulin/FtsZ, GTPase domain"/>
    <property type="match status" value="1"/>
</dbReference>
<dbReference type="GO" id="GO:0005525">
    <property type="term" value="F:GTP binding"/>
    <property type="evidence" value="ECO:0007669"/>
    <property type="project" value="UniProtKB-UniRule"/>
</dbReference>
<reference evidence="13" key="1">
    <citation type="journal article" date="2004" name="Science">
        <title>Reverse methanogenesis: testing the hypothesis with environmental genomics.</title>
        <authorList>
            <person name="Hallam S.J."/>
            <person name="Putnam N."/>
            <person name="Preston C.M."/>
            <person name="Detter J.C."/>
            <person name="Rokhsar D."/>
            <person name="Richardson P.M."/>
            <person name="DeLong E.F."/>
        </authorList>
    </citation>
    <scope>NUCLEOTIDE SEQUENCE</scope>
</reference>
<name>Q64C34_UNCAG</name>
<gene>
    <name evidence="13" type="primary">FtsZ</name>
    <name evidence="8" type="synonym">ftsZ</name>
    <name evidence="13" type="ORF">GZ26D6_19</name>
</gene>
<comment type="similarity">
    <text evidence="1 8 10">Belongs to the FtsZ family.</text>
</comment>